<feature type="domain" description="Cadherin" evidence="20">
    <location>
        <begin position="120"/>
        <end position="231"/>
    </location>
</feature>
<dbReference type="FunFam" id="2.60.40.60:FF:000104">
    <property type="entry name" value="cadherin-23 isoform X1"/>
    <property type="match status" value="1"/>
</dbReference>
<dbReference type="FunFam" id="2.60.40.60:FF:000116">
    <property type="entry name" value="Dachsous cadherin-related 2"/>
    <property type="match status" value="1"/>
</dbReference>
<feature type="domain" description="Cadherin" evidence="20">
    <location>
        <begin position="862"/>
        <end position="974"/>
    </location>
</feature>
<dbReference type="GeneID" id="108707609"/>
<dbReference type="FunFam" id="2.60.40.60:FF:000153">
    <property type="entry name" value="Dachsous cadherin-related 2"/>
    <property type="match status" value="1"/>
</dbReference>
<dbReference type="GO" id="GO:0007163">
    <property type="term" value="P:establishment or maintenance of cell polarity"/>
    <property type="evidence" value="ECO:0007669"/>
    <property type="project" value="UniProtKB-ARBA"/>
</dbReference>
<dbReference type="GO" id="GO:0016477">
    <property type="term" value="P:cell migration"/>
    <property type="evidence" value="ECO:0000318"/>
    <property type="project" value="GO_Central"/>
</dbReference>
<evidence type="ECO:0000256" key="8">
    <source>
        <dbReference type="ARBA" id="ARBA00022889"/>
    </source>
</evidence>
<protein>
    <recommendedName>
        <fullName evidence="14">Protocadherin-16</fullName>
    </recommendedName>
    <alternativeName>
        <fullName evidence="15">Protein dachsous homolog 1</fullName>
    </alternativeName>
</protein>
<keyword evidence="10 18" id="KW-0472">Membrane</keyword>
<dbReference type="Pfam" id="PF00028">
    <property type="entry name" value="Cadherin"/>
    <property type="match status" value="25"/>
</dbReference>
<dbReference type="FunFam" id="2.60.40.60:FF:000020">
    <property type="entry name" value="Dachsous cadherin-related 1b"/>
    <property type="match status" value="10"/>
</dbReference>
<evidence type="ECO:0000256" key="5">
    <source>
        <dbReference type="ARBA" id="ARBA00022729"/>
    </source>
</evidence>
<evidence type="ECO:0000256" key="10">
    <source>
        <dbReference type="ARBA" id="ARBA00023136"/>
    </source>
</evidence>
<keyword evidence="4 18" id="KW-0812">Transmembrane</keyword>
<comment type="subunit">
    <text evidence="13">Heterophilic interaction with FAT4; this interaction affects their respective protein levels.</text>
</comment>
<feature type="domain" description="Cadherin" evidence="20">
    <location>
        <begin position="2217"/>
        <end position="2317"/>
    </location>
</feature>
<feature type="domain" description="Cadherin" evidence="20">
    <location>
        <begin position="2645"/>
        <end position="2755"/>
    </location>
</feature>
<name>A0A8J1MCL0_XENLA</name>
<dbReference type="CTD" id="108707609"/>
<feature type="domain" description="Cadherin" evidence="20">
    <location>
        <begin position="2009"/>
        <end position="2111"/>
    </location>
</feature>
<keyword evidence="8" id="KW-0130">Cell adhesion</keyword>
<evidence type="ECO:0000313" key="23">
    <source>
        <dbReference type="RefSeq" id="XP_041438821.1"/>
    </source>
</evidence>
<dbReference type="InterPro" id="IPR015919">
    <property type="entry name" value="Cadherin-like_sf"/>
</dbReference>
<feature type="domain" description="Cadherin" evidence="20">
    <location>
        <begin position="1904"/>
        <end position="2008"/>
    </location>
</feature>
<sequence>MLAFTLCLLLHMACSPSSASLGTLGLHIDEEQPAGTIIGDISAGLPPGSSGYMFFISAQEGSGVSTDLDIDEHTGIIKTAQVLDREKRNHYSFIAVTPEGITVEVDIHVDDINDHSPMFIKERSELSIPEHTPLGTRYPIDPAMDSDSGVLSTQGYLIRSGDSMQMFRLETRRVSNGVLDVELVVSSDIDRENQSRYSLILEAYDGGSPSRSSQMRLDISILDINDHAPVFNQSRYHALISESLLPGASVLQVYATDADQGPNGEVTYEINRRQSDPESYFTINAQSGLIQINKPLDYETRKVHELVVQAKDGAEQPEVGTAFVSIQVRDSNDNQPSMTIIFLSEDGAPRVSEGATPGQFVARISVSDPDYGEHPDVDVTLEGGEGKFALTTKDSIIYLICVDKLLDREERDSYRLRVLATDAGTPPLRAESSFVLEVTDVNDNPPVFDRQEYSHTVPEAVHPGTFLLQVTARDKDQGANGVVRYSLLPTPWFSINPDTGVITTAAPLDYEQEPHPKITVVASDQGQPSLSSTALVRIHLLDVNDNEPVFSSPVYNATLSEGTARGSCFLQVSALDSDSRSLGSVSYSLSPTSPHQFRVHPDNGNICTTEALDRDDGERSFLLHVTATDGGGLSAACLVHVTLEDINDNPPVFYPLDYGGSISVLSPPGTTVLSVSAHDKDEGTHGTITYIITSGNNPPLFHIHPDSGTLLVARSLSAWAGSVVYVEVGAQDGEGVRAEVNARVNISILPGTAPVPTFLQSHYQITVAEDTPLGASIGSITATTPTGVPGPVLYSISSGDPRGFLALDPHSGLLSIIRPLDREQAANLVVEVQARSGAPPAYTRARVTIYITDVNDNPPVFPSPFHTLRLQSPISIGSIIFRAQATDPDTGSNGQVYYELDTQGPFSIDSSGQLRVTGQLSQERYDIRLLALDRGSPQLSSVMELTVLMIELQKEPACGASDYRVEVREDSPPLSRLLQVRAQPPGVGEGPLIYRLRPDADSVGFSIEADTGWIYVRGALDRESRETYVLAVLASAGPATHTATCTVRVRVTDENDNSPRLSEERFFFSVMENRPAGETVGRISATDRDTGPNGRVSYRLPPLETGFHINPHTGEISTRRILDREIQATYQLLVIAQDGGAPPRSVTGTVHVTVLDENDNAPMFLHPNAGREISLQVMEGKKSGMFIASLQAKDPDEGENGTVRYSVTGPWAERFTLDRNTGELRTAAGLIQADRSLYTMTLRASDCGVPKRSTETTLHIQVIPSSRYPSKLNPSTLVLSPMEGLAPGSLLGSLAPKIPHGSRIYTLLDDPHGIFMVDGQTGSIFLVGELDFESQPRFSFRVSVEEVREVSVGYMPPHVVHIEVEVQDRNDHSPIFPEDPLTLVVPEDAQVGSSVFTFQASDHDGPGPNSHVRYSLLRQDPGSPGSTFRLDAETGVLYVAQALDREEVPSYLLVVEASDQAVNVSQQRSTSVTARVFISDRNDHPPQFINPSLVWLPEDLPVGSTAIYVVSQDPDLGDNGKVGYQLVGGNDEGKFQLHPSSGALSVVRTLDRETTKGYNLTVLAMDHGSLRLSSTQTLSVSLLDVNDEAPSFEKPHYDAQVQENQAAGTTVLRLVAIDRDVGQSGHVTYGGVSGDEFALDPETGVLTTKVPLDRETKELYKLTIYARDGGSPPRVSEVGVQVSVGDENDHTPTFEKDLVFLEVPENQEPLELCTLSAWDPDGGDNGHLEYRLIDGDSSGDFTLDSTTGKLSTSRPLDRETTSKYHLVVSVSDGGNPPLSATAMVNINVLDINDNTPTFSSSEFSAEIPEEAPVGSLVLHLSALDPDDGPNGQTTYHLSNGTQGAFHIDPLTGRITTASQLDRERRATYTFLVWAMDSDATGHRSTEATVTVLVRDVNDNAPAFLRSPFHLNLSRNTPTKRSIGAMKAEDKDAGANASILYRLAPASAKGGFSVDPYTGEVRLLEPLNGMSSKERTVFVQATDLGEPPLSSTAVLVVHLREEAPQGPRFPQETIEVSLPENSPEGSVVGTMTAAHTGGSTGRISYSFLSGNENGVFRIHATTGQVTVVQAAMLDYEQNPRHKLVVQAETQQHFSFASLTVSLLDLNDNAPRFQLPHYTAYIQEAQADGSHIIQVLAEDPDQGLNGQVLYSLDQSQAMGDLFRIDSQTGAITTAAILDREIWAQARLVVIATDRGSPPLSSSASLTVLVMDVNDNSPTIPVQLQLSVPEDAVIGSEILQVTGNDVDSGPTLSYTLLVDGAMEGTFTILRYGGQIWLSRQLDYEDRKSYTLTVQTSDGKHMTHTDLTLTLEDVNDNSPEFSKSLYQVSILEHTGAGTSLFTITATDEDSGDNGRVSYRILSPVGGAFHIHPDNGTIFTNKLVELDPQSPLVDILIEARDHGFPSLASLTTVQFLIVDANDHAPTFSQFQYSASVPEDLPLGSTVLILEVTDEDFTQENSGLDYTILSGNTGNAFQVQSGMRFWNGRFQQIASIIVTDSLDFEAISFYNLTLGASDRGVPQRSHSVPVLITVLDVNDNPPVFPHPLYSVLLSEEAPVGSEVLRVLAQDSDSGNNGMVHYSITSGDENRLFQINEATGAIRLARHLDRERQALHALVVLALDGQGGQANFALVPVTIEVRDINDNKPYFPVQILTTSIRENQPANTPLTKIHAIDLDTGVYGQLFYTMLDLAVAGSGMLTGKDMFIVNRTSGELRSKQSFDYERTKVFNMVVKAVDAGNFSATVTVQVLVTGEDEYNPVFISPFFNFEVPEGSVKGESIGHVQATDEDEGADGVVLYSFSKTSPYFGINETTGHIYLKTDSQRHRSGRSKRETREMTLEVHAHSPLPSSRVATAQVTVDVTHTSFGLAPDLNLLLVVSVASSLAVVVVLAVVAIVLVICRSRGINKKQQQEEDDAQLDTLQRSTLQRMGHDKSALSSGDRIYHQALPGYTLDSSVGNASYTRGGSLDPSHSSGRGSAEAAEDDEIRMINEYPRVASITSSMQEHISARGPDSGIQQDADQLSEISCDPSMDTEQWFKSKKGSSQSQLYRDDGGGGGAFVGMGCGLNMSHLKDYSFPEDGKPSVEGSLTAIVASDEELRGSYNWDYLLNWCPQFQPLASVFMEIARLKDESALRRPFQLKPKSVPQPRIDPPPLITSVAHPGAKTVPPKPAVVRAFPNFSSLRRSPIINEASLTSSAIPPSFSPSLSPLAARSPVVSPFGISQGPTASILSTEHNLDPVGDSELQI</sequence>
<feature type="transmembrane region" description="Helical" evidence="18">
    <location>
        <begin position="2868"/>
        <end position="2894"/>
    </location>
</feature>
<dbReference type="GO" id="GO:0098742">
    <property type="term" value="P:cell-cell adhesion via plasma-membrane adhesion molecules"/>
    <property type="evidence" value="ECO:0000318"/>
    <property type="project" value="GO_Central"/>
</dbReference>
<evidence type="ECO:0000256" key="18">
    <source>
        <dbReference type="SAM" id="Phobius"/>
    </source>
</evidence>
<dbReference type="PRINTS" id="PR00205">
    <property type="entry name" value="CADHERIN"/>
</dbReference>
<feature type="domain" description="Cadherin" evidence="20">
    <location>
        <begin position="232"/>
        <end position="338"/>
    </location>
</feature>
<proteinExistence type="predicted"/>
<feature type="domain" description="Cadherin" evidence="20">
    <location>
        <begin position="449"/>
        <end position="550"/>
    </location>
</feature>
<dbReference type="InterPro" id="IPR020894">
    <property type="entry name" value="Cadherin_CS"/>
</dbReference>
<evidence type="ECO:0000256" key="16">
    <source>
        <dbReference type="PROSITE-ProRule" id="PRU00043"/>
    </source>
</evidence>
<dbReference type="FunFam" id="2.60.40.60:FF:000039">
    <property type="entry name" value="FAT atypical cadherin 3"/>
    <property type="match status" value="1"/>
</dbReference>
<feature type="domain" description="Cadherin" evidence="20">
    <location>
        <begin position="1305"/>
        <end position="1376"/>
    </location>
</feature>
<dbReference type="GO" id="GO:0007156">
    <property type="term" value="P:homophilic cell adhesion via plasma membrane adhesion molecules"/>
    <property type="evidence" value="ECO:0007669"/>
    <property type="project" value="InterPro"/>
</dbReference>
<dbReference type="GO" id="GO:0016342">
    <property type="term" value="C:catenin complex"/>
    <property type="evidence" value="ECO:0000318"/>
    <property type="project" value="GO_Central"/>
</dbReference>
<feature type="domain" description="Cadherin" evidence="20">
    <location>
        <begin position="2539"/>
        <end position="2644"/>
    </location>
</feature>
<dbReference type="FunFam" id="2.60.40.60:FF:000102">
    <property type="entry name" value="Dachsous cadherin-related 1b"/>
    <property type="match status" value="1"/>
</dbReference>
<keyword evidence="12" id="KW-0325">Glycoprotein</keyword>
<accession>A0A8J1MCL0</accession>
<feature type="domain" description="Cadherin" evidence="20">
    <location>
        <begin position="28"/>
        <end position="119"/>
    </location>
</feature>
<dbReference type="FunFam" id="2.60.40.60:FF:000158">
    <property type="entry name" value="Dachsous cadherin-related 1"/>
    <property type="match status" value="1"/>
</dbReference>
<feature type="compositionally biased region" description="Polar residues" evidence="17">
    <location>
        <begin position="2955"/>
        <end position="2969"/>
    </location>
</feature>
<dbReference type="FunFam" id="2.60.40.60:FF:000035">
    <property type="entry name" value="Protocadherin Fat 3"/>
    <property type="match status" value="1"/>
</dbReference>
<dbReference type="GO" id="GO:0003183">
    <property type="term" value="P:mitral valve morphogenesis"/>
    <property type="evidence" value="ECO:0007669"/>
    <property type="project" value="UniProtKB-ARBA"/>
</dbReference>
<dbReference type="Proteomes" id="UP000186698">
    <property type="component" value="Chromosome 2L"/>
</dbReference>
<keyword evidence="21" id="KW-1185">Reference proteome</keyword>
<evidence type="ECO:0000256" key="14">
    <source>
        <dbReference type="ARBA" id="ARBA00072299"/>
    </source>
</evidence>
<feature type="domain" description="Cadherin" evidence="20">
    <location>
        <begin position="959"/>
        <end position="1061"/>
    </location>
</feature>
<dbReference type="SUPFAM" id="SSF49313">
    <property type="entry name" value="Cadherin-like"/>
    <property type="match status" value="27"/>
</dbReference>
<evidence type="ECO:0000259" key="20">
    <source>
        <dbReference type="PROSITE" id="PS50268"/>
    </source>
</evidence>
<evidence type="ECO:0000256" key="4">
    <source>
        <dbReference type="ARBA" id="ARBA00022692"/>
    </source>
</evidence>
<keyword evidence="5 19" id="KW-0732">Signal</keyword>
<keyword evidence="11" id="KW-1015">Disulfide bond</keyword>
<dbReference type="KEGG" id="xla:108707609"/>
<feature type="domain" description="Cadherin" evidence="20">
    <location>
        <begin position="1799"/>
        <end position="1903"/>
    </location>
</feature>
<dbReference type="GO" id="GO:0045296">
    <property type="term" value="F:cadherin binding"/>
    <property type="evidence" value="ECO:0000318"/>
    <property type="project" value="GO_Central"/>
</dbReference>
<keyword evidence="7 16" id="KW-0106">Calcium</keyword>
<feature type="domain" description="Cadherin" evidence="20">
    <location>
        <begin position="654"/>
        <end position="758"/>
    </location>
</feature>
<dbReference type="FunFam" id="2.60.40.60:FF:000140">
    <property type="entry name" value="Dachsous cadherin-related 1"/>
    <property type="match status" value="1"/>
</dbReference>
<keyword evidence="2" id="KW-1003">Cell membrane</keyword>
<evidence type="ECO:0000256" key="17">
    <source>
        <dbReference type="SAM" id="MobiDB-lite"/>
    </source>
</evidence>
<evidence type="ECO:0000256" key="2">
    <source>
        <dbReference type="ARBA" id="ARBA00022475"/>
    </source>
</evidence>
<dbReference type="FunFam" id="2.60.40.60:FF:000211">
    <property type="entry name" value="Dachsous cadherin-related 2"/>
    <property type="match status" value="1"/>
</dbReference>
<evidence type="ECO:0000256" key="11">
    <source>
        <dbReference type="ARBA" id="ARBA00023157"/>
    </source>
</evidence>
<dbReference type="FunFam" id="2.60.40.60:FF:000113">
    <property type="entry name" value="Cadherin-related family member 1"/>
    <property type="match status" value="1"/>
</dbReference>
<keyword evidence="3" id="KW-0245">EGF-like domain</keyword>
<dbReference type="OrthoDB" id="6252479at2759"/>
<dbReference type="RefSeq" id="XP_041438821.1">
    <property type="nucleotide sequence ID" value="XM_041582887.1"/>
</dbReference>
<dbReference type="FunFam" id="2.60.40.60:FF:000081">
    <property type="entry name" value="protocadherin Fat 4"/>
    <property type="match status" value="1"/>
</dbReference>
<dbReference type="GO" id="GO:0005509">
    <property type="term" value="F:calcium ion binding"/>
    <property type="evidence" value="ECO:0007669"/>
    <property type="project" value="UniProtKB-UniRule"/>
</dbReference>
<organism evidence="21 22">
    <name type="scientific">Xenopus laevis</name>
    <name type="common">African clawed frog</name>
    <dbReference type="NCBI Taxonomy" id="8355"/>
    <lineage>
        <taxon>Eukaryota</taxon>
        <taxon>Metazoa</taxon>
        <taxon>Chordata</taxon>
        <taxon>Craniata</taxon>
        <taxon>Vertebrata</taxon>
        <taxon>Euteleostomi</taxon>
        <taxon>Amphibia</taxon>
        <taxon>Batrachia</taxon>
        <taxon>Anura</taxon>
        <taxon>Pipoidea</taxon>
        <taxon>Pipidae</taxon>
        <taxon>Xenopodinae</taxon>
        <taxon>Xenopus</taxon>
        <taxon>Xenopus</taxon>
    </lineage>
</organism>
<dbReference type="PANTHER" id="PTHR24026">
    <property type="entry name" value="FAT ATYPICAL CADHERIN-RELATED"/>
    <property type="match status" value="1"/>
</dbReference>
<evidence type="ECO:0000256" key="19">
    <source>
        <dbReference type="SAM" id="SignalP"/>
    </source>
</evidence>
<feature type="signal peptide" evidence="19">
    <location>
        <begin position="1"/>
        <end position="19"/>
    </location>
</feature>
<dbReference type="FunFam" id="2.60.40.60:FF:000255">
    <property type="entry name" value="protocadherin-23 isoform X2"/>
    <property type="match status" value="1"/>
</dbReference>
<feature type="domain" description="Cadherin" evidence="20">
    <location>
        <begin position="551"/>
        <end position="653"/>
    </location>
</feature>
<gene>
    <name evidence="22 23" type="primary">dchs1.L</name>
</gene>
<feature type="domain" description="Cadherin" evidence="20">
    <location>
        <begin position="2756"/>
        <end position="2866"/>
    </location>
</feature>
<feature type="domain" description="Cadherin" evidence="20">
    <location>
        <begin position="1593"/>
        <end position="1694"/>
    </location>
</feature>
<dbReference type="Gene3D" id="2.60.40.60">
    <property type="entry name" value="Cadherins"/>
    <property type="match status" value="27"/>
</dbReference>
<dbReference type="RefSeq" id="XP_041438820.1">
    <property type="nucleotide sequence ID" value="XM_041582886.1"/>
</dbReference>
<dbReference type="InterPro" id="IPR002126">
    <property type="entry name" value="Cadherin-like_dom"/>
</dbReference>
<evidence type="ECO:0000256" key="1">
    <source>
        <dbReference type="ARBA" id="ARBA00004251"/>
    </source>
</evidence>
<evidence type="ECO:0000256" key="15">
    <source>
        <dbReference type="ARBA" id="ARBA00079083"/>
    </source>
</evidence>
<feature type="domain" description="Cadherin" evidence="20">
    <location>
        <begin position="351"/>
        <end position="448"/>
    </location>
</feature>
<feature type="region of interest" description="Disordered" evidence="17">
    <location>
        <begin position="2955"/>
        <end position="2976"/>
    </location>
</feature>
<keyword evidence="6" id="KW-0677">Repeat</keyword>
<evidence type="ECO:0000256" key="12">
    <source>
        <dbReference type="ARBA" id="ARBA00023180"/>
    </source>
</evidence>
<feature type="domain" description="Cadherin" evidence="20">
    <location>
        <begin position="2112"/>
        <end position="2217"/>
    </location>
</feature>
<dbReference type="PROSITE" id="PS50268">
    <property type="entry name" value="CADHERIN_2"/>
    <property type="match status" value="27"/>
</dbReference>
<evidence type="ECO:0000313" key="22">
    <source>
        <dbReference type="RefSeq" id="XP_041438820.1"/>
    </source>
</evidence>
<evidence type="ECO:0000313" key="21">
    <source>
        <dbReference type="Proteomes" id="UP000186698"/>
    </source>
</evidence>
<dbReference type="GO" id="GO:0003007">
    <property type="term" value="P:heart morphogenesis"/>
    <property type="evidence" value="ECO:0007669"/>
    <property type="project" value="UniProtKB-ARBA"/>
</dbReference>
<feature type="domain" description="Cadherin" evidence="20">
    <location>
        <begin position="2318"/>
        <end position="2422"/>
    </location>
</feature>
<feature type="domain" description="Cadherin" evidence="20">
    <location>
        <begin position="1169"/>
        <end position="1276"/>
    </location>
</feature>
<evidence type="ECO:0000256" key="7">
    <source>
        <dbReference type="ARBA" id="ARBA00022837"/>
    </source>
</evidence>
<dbReference type="CDD" id="cd11304">
    <property type="entry name" value="Cadherin_repeat"/>
    <property type="match status" value="27"/>
</dbReference>
<feature type="domain" description="Cadherin" evidence="20">
    <location>
        <begin position="759"/>
        <end position="861"/>
    </location>
</feature>
<reference evidence="22 23" key="1">
    <citation type="submission" date="2025-04" db="UniProtKB">
        <authorList>
            <consortium name="RefSeq"/>
        </authorList>
    </citation>
    <scope>IDENTIFICATION</scope>
    <source>
        <strain evidence="22 23">J_2021</strain>
        <tissue evidence="22 23">Erythrocytes</tissue>
    </source>
</reference>
<dbReference type="PROSITE" id="PS00232">
    <property type="entry name" value="CADHERIN_1"/>
    <property type="match status" value="12"/>
</dbReference>
<feature type="domain" description="Cadherin" evidence="20">
    <location>
        <begin position="1062"/>
        <end position="1164"/>
    </location>
</feature>
<keyword evidence="9 18" id="KW-1133">Transmembrane helix</keyword>
<feature type="domain" description="Cadherin" evidence="20">
    <location>
        <begin position="1496"/>
        <end position="1592"/>
    </location>
</feature>
<evidence type="ECO:0000256" key="13">
    <source>
        <dbReference type="ARBA" id="ARBA00062150"/>
    </source>
</evidence>
<evidence type="ECO:0000256" key="9">
    <source>
        <dbReference type="ARBA" id="ARBA00022989"/>
    </source>
</evidence>
<feature type="chain" id="PRO_5044692480" description="Protocadherin-16" evidence="19">
    <location>
        <begin position="20"/>
        <end position="3240"/>
    </location>
</feature>
<dbReference type="GO" id="GO:0008013">
    <property type="term" value="F:beta-catenin binding"/>
    <property type="evidence" value="ECO:0000318"/>
    <property type="project" value="GO_Central"/>
</dbReference>
<feature type="domain" description="Cadherin" evidence="20">
    <location>
        <begin position="1695"/>
        <end position="1798"/>
    </location>
</feature>
<comment type="subcellular location">
    <subcellularLocation>
        <location evidence="1">Cell membrane</location>
        <topology evidence="1">Single-pass type I membrane protein</topology>
    </subcellularLocation>
</comment>
<evidence type="ECO:0000256" key="6">
    <source>
        <dbReference type="ARBA" id="ARBA00022737"/>
    </source>
</evidence>
<dbReference type="GO" id="GO:0048729">
    <property type="term" value="P:tissue morphogenesis"/>
    <property type="evidence" value="ECO:0007669"/>
    <property type="project" value="UniProtKB-ARBA"/>
</dbReference>
<dbReference type="FunFam" id="2.60.40.60:FF:000007">
    <property type="entry name" value="Protocadherin alpha 2"/>
    <property type="match status" value="1"/>
</dbReference>
<feature type="domain" description="Cadherin" evidence="20">
    <location>
        <begin position="2423"/>
        <end position="2538"/>
    </location>
</feature>
<dbReference type="SMART" id="SM00112">
    <property type="entry name" value="CA"/>
    <property type="match status" value="27"/>
</dbReference>
<evidence type="ECO:0000256" key="3">
    <source>
        <dbReference type="ARBA" id="ARBA00022536"/>
    </source>
</evidence>
<dbReference type="PANTHER" id="PTHR24026:SF126">
    <property type="entry name" value="PROTOCADHERIN FAT 4"/>
    <property type="match status" value="1"/>
</dbReference>
<feature type="domain" description="Cadherin" evidence="20">
    <location>
        <begin position="1377"/>
        <end position="1488"/>
    </location>
</feature>